<reference evidence="1" key="2">
    <citation type="submission" date="2020-11" db="EMBL/GenBank/DDBJ databases">
        <authorList>
            <person name="McCartney M.A."/>
            <person name="Auch B."/>
            <person name="Kono T."/>
            <person name="Mallez S."/>
            <person name="Becker A."/>
            <person name="Gohl D.M."/>
            <person name="Silverstein K.A.T."/>
            <person name="Koren S."/>
            <person name="Bechman K.B."/>
            <person name="Herman A."/>
            <person name="Abrahante J.E."/>
            <person name="Garbe J."/>
        </authorList>
    </citation>
    <scope>NUCLEOTIDE SEQUENCE</scope>
    <source>
        <strain evidence="1">Duluth1</strain>
        <tissue evidence="1">Whole animal</tissue>
    </source>
</reference>
<accession>A0A9D4BTG3</accession>
<dbReference type="EMBL" id="JAIWYP010000014">
    <property type="protein sequence ID" value="KAH3707837.1"/>
    <property type="molecule type" value="Genomic_DNA"/>
</dbReference>
<name>A0A9D4BTG3_DREPO</name>
<sequence length="94" mass="10808">MKTRAGPFLSKVPSLAEKLEIDTEDRNERVQKAKDIFIDALLEQLQERLEQIALITSMAALDLTQVPQDQIPNHEEQVLIQLAGYSIYQRVNCW</sequence>
<dbReference type="Proteomes" id="UP000828390">
    <property type="component" value="Unassembled WGS sequence"/>
</dbReference>
<organism evidence="1 2">
    <name type="scientific">Dreissena polymorpha</name>
    <name type="common">Zebra mussel</name>
    <name type="synonym">Mytilus polymorpha</name>
    <dbReference type="NCBI Taxonomy" id="45954"/>
    <lineage>
        <taxon>Eukaryota</taxon>
        <taxon>Metazoa</taxon>
        <taxon>Spiralia</taxon>
        <taxon>Lophotrochozoa</taxon>
        <taxon>Mollusca</taxon>
        <taxon>Bivalvia</taxon>
        <taxon>Autobranchia</taxon>
        <taxon>Heteroconchia</taxon>
        <taxon>Euheterodonta</taxon>
        <taxon>Imparidentia</taxon>
        <taxon>Neoheterodontei</taxon>
        <taxon>Myida</taxon>
        <taxon>Dreissenoidea</taxon>
        <taxon>Dreissenidae</taxon>
        <taxon>Dreissena</taxon>
    </lineage>
</organism>
<gene>
    <name evidence="1" type="ORF">DPMN_067253</name>
</gene>
<proteinExistence type="predicted"/>
<evidence type="ECO:0000313" key="2">
    <source>
        <dbReference type="Proteomes" id="UP000828390"/>
    </source>
</evidence>
<comment type="caution">
    <text evidence="1">The sequence shown here is derived from an EMBL/GenBank/DDBJ whole genome shotgun (WGS) entry which is preliminary data.</text>
</comment>
<reference evidence="1" key="1">
    <citation type="journal article" date="2019" name="bioRxiv">
        <title>The Genome of the Zebra Mussel, Dreissena polymorpha: A Resource for Invasive Species Research.</title>
        <authorList>
            <person name="McCartney M.A."/>
            <person name="Auch B."/>
            <person name="Kono T."/>
            <person name="Mallez S."/>
            <person name="Zhang Y."/>
            <person name="Obille A."/>
            <person name="Becker A."/>
            <person name="Abrahante J.E."/>
            <person name="Garbe J."/>
            <person name="Badalamenti J.P."/>
            <person name="Herman A."/>
            <person name="Mangelson H."/>
            <person name="Liachko I."/>
            <person name="Sullivan S."/>
            <person name="Sone E.D."/>
            <person name="Koren S."/>
            <person name="Silverstein K.A.T."/>
            <person name="Beckman K.B."/>
            <person name="Gohl D.M."/>
        </authorList>
    </citation>
    <scope>NUCLEOTIDE SEQUENCE</scope>
    <source>
        <strain evidence="1">Duluth1</strain>
        <tissue evidence="1">Whole animal</tissue>
    </source>
</reference>
<protein>
    <submittedName>
        <fullName evidence="1">Uncharacterized protein</fullName>
    </submittedName>
</protein>
<keyword evidence="2" id="KW-1185">Reference proteome</keyword>
<dbReference type="AlphaFoldDB" id="A0A9D4BTG3"/>
<evidence type="ECO:0000313" key="1">
    <source>
        <dbReference type="EMBL" id="KAH3707837.1"/>
    </source>
</evidence>